<evidence type="ECO:0000313" key="2">
    <source>
        <dbReference type="EMBL" id="AXA36097.1"/>
    </source>
</evidence>
<accession>A0A2Z4Y4G7</accession>
<dbReference type="InterPro" id="IPR029058">
    <property type="entry name" value="AB_hydrolase_fold"/>
</dbReference>
<proteinExistence type="predicted"/>
<dbReference type="KEGG" id="schv:BRCON_1320"/>
<dbReference type="EMBL" id="CP030759">
    <property type="protein sequence ID" value="AXA36097.1"/>
    <property type="molecule type" value="Genomic_DNA"/>
</dbReference>
<dbReference type="PRINTS" id="PR00111">
    <property type="entry name" value="ABHYDROLASE"/>
</dbReference>
<evidence type="ECO:0000313" key="3">
    <source>
        <dbReference type="Proteomes" id="UP000262583"/>
    </source>
</evidence>
<sequence length="259" mass="28818">MQLNPMREKIPVVLVHAFPLDSRMWREQVRALSDIADIHTPNVRGFGGNRLHEKERVEDWTVGLFAFDLLQYLDKAGIDRAVLGGCSMGGYIAFEFWRRYPARVAGMILCDTRAEADTPEARENRRQMIERVRREGTGFLAQFASEKLVGKTTREKNPGLVQAVAQWATEAPAETVIGALHALASRPDSTDTLHTISVPVLLLFGEEDIVTPPECGERMLNGLPNARMHLVPAAGHLSPLEAPDYVNAHVADFLRTTIV</sequence>
<dbReference type="SUPFAM" id="SSF53474">
    <property type="entry name" value="alpha/beta-Hydrolases"/>
    <property type="match status" value="1"/>
</dbReference>
<feature type="domain" description="AB hydrolase-1" evidence="1">
    <location>
        <begin position="11"/>
        <end position="243"/>
    </location>
</feature>
<reference evidence="2 3" key="1">
    <citation type="submission" date="2018-05" db="EMBL/GenBank/DDBJ databases">
        <title>A metagenomic window into the 2 km-deep terrestrial subsurface aquifer revealed taxonomically and functionally diverse microbial community comprising novel uncultured bacterial lineages.</title>
        <authorList>
            <person name="Kadnikov V.V."/>
            <person name="Mardanov A.V."/>
            <person name="Beletsky A.V."/>
            <person name="Banks D."/>
            <person name="Pimenov N.V."/>
            <person name="Frank Y.A."/>
            <person name="Karnachuk O.V."/>
            <person name="Ravin N.V."/>
        </authorList>
    </citation>
    <scope>NUCLEOTIDE SEQUENCE [LARGE SCALE GENOMIC DNA]</scope>
    <source>
        <strain evidence="2">BY</strain>
    </source>
</reference>
<gene>
    <name evidence="2" type="ORF">BRCON_1320</name>
</gene>
<organism evidence="2 3">
    <name type="scientific">Sumerlaea chitinivorans</name>
    <dbReference type="NCBI Taxonomy" id="2250252"/>
    <lineage>
        <taxon>Bacteria</taxon>
        <taxon>Candidatus Sumerlaeota</taxon>
        <taxon>Candidatus Sumerlaeia</taxon>
        <taxon>Candidatus Sumerlaeales</taxon>
        <taxon>Candidatus Sumerlaeaceae</taxon>
        <taxon>Candidatus Sumerlaea</taxon>
    </lineage>
</organism>
<protein>
    <submittedName>
        <fullName evidence="2">Beta-ketoadipate enol-lactone hydrolase</fullName>
    </submittedName>
</protein>
<dbReference type="PRINTS" id="PR00412">
    <property type="entry name" value="EPOXHYDRLASE"/>
</dbReference>
<dbReference type="InterPro" id="IPR000073">
    <property type="entry name" value="AB_hydrolase_1"/>
</dbReference>
<dbReference type="PANTHER" id="PTHR43798:SF29">
    <property type="entry name" value="AB HYDROLASE-1 DOMAIN-CONTAINING PROTEIN"/>
    <property type="match status" value="1"/>
</dbReference>
<dbReference type="PANTHER" id="PTHR43798">
    <property type="entry name" value="MONOACYLGLYCEROL LIPASE"/>
    <property type="match status" value="1"/>
</dbReference>
<dbReference type="Proteomes" id="UP000262583">
    <property type="component" value="Chromosome"/>
</dbReference>
<dbReference type="InterPro" id="IPR050266">
    <property type="entry name" value="AB_hydrolase_sf"/>
</dbReference>
<keyword evidence="2" id="KW-0378">Hydrolase</keyword>
<dbReference type="AlphaFoldDB" id="A0A2Z4Y4G7"/>
<dbReference type="Pfam" id="PF00561">
    <property type="entry name" value="Abhydrolase_1"/>
    <property type="match status" value="1"/>
</dbReference>
<dbReference type="Gene3D" id="3.40.50.1820">
    <property type="entry name" value="alpha/beta hydrolase"/>
    <property type="match status" value="1"/>
</dbReference>
<dbReference type="GO" id="GO:0016787">
    <property type="term" value="F:hydrolase activity"/>
    <property type="evidence" value="ECO:0007669"/>
    <property type="project" value="UniProtKB-KW"/>
</dbReference>
<dbReference type="InterPro" id="IPR000639">
    <property type="entry name" value="Epox_hydrolase-like"/>
</dbReference>
<evidence type="ECO:0000259" key="1">
    <source>
        <dbReference type="Pfam" id="PF00561"/>
    </source>
</evidence>
<name>A0A2Z4Y4G7_SUMC1</name>